<evidence type="ECO:0000256" key="1">
    <source>
        <dbReference type="ARBA" id="ARBA00004120"/>
    </source>
</evidence>
<feature type="compositionally biased region" description="Basic and acidic residues" evidence="9">
    <location>
        <begin position="740"/>
        <end position="749"/>
    </location>
</feature>
<evidence type="ECO:0000256" key="2">
    <source>
        <dbReference type="ARBA" id="ARBA00004241"/>
    </source>
</evidence>
<keyword evidence="6" id="KW-0963">Cytoplasm</keyword>
<dbReference type="Pfam" id="PF19033">
    <property type="entry name" value="Intu_longin_3"/>
    <property type="match status" value="1"/>
</dbReference>
<dbReference type="RefSeq" id="XP_006814907.1">
    <property type="nucleotide sequence ID" value="XM_006814844.1"/>
</dbReference>
<comment type="subcellular location">
    <subcellularLocation>
        <location evidence="2">Cell surface</location>
    </subcellularLocation>
    <subcellularLocation>
        <location evidence="1">Cytoplasm</location>
        <location evidence="1">Cytoskeleton</location>
        <location evidence="1">Cilium basal body</location>
    </subcellularLocation>
</comment>
<accession>A0ABM0M4G6</accession>
<feature type="region of interest" description="Disordered" evidence="9">
    <location>
        <begin position="1"/>
        <end position="51"/>
    </location>
</feature>
<dbReference type="SUPFAM" id="SSF50156">
    <property type="entry name" value="PDZ domain-like"/>
    <property type="match status" value="1"/>
</dbReference>
<dbReference type="InterPro" id="IPR036034">
    <property type="entry name" value="PDZ_sf"/>
</dbReference>
<sequence>MTHQLQGHRYYNDYSSSDSETDYPPRPRIIVGQGDADRRWETESGDGLEPAWAGAVQDKGDVFYVEQGEEPPSPKKVAVDNEFNSEHTLNGKGKEKRGLHKLKKIIKGRKGDNGKLHVSLSEPDLKTSQYNLVYGTPDKNTDNGDLREVSLFLSPDINHTVAQSRLEALFGIIPGRFSIKSRYSPLSSPARKNDFKNGDKIMVRGLLPTGVAMKSGQISIGDCVVAINGIPLNYDNFNRVLSAIVGPLEVKLHIEKQVLPKDRFILQPRRILPNGSLVKLVSGEKLKEITISLQKTPHVVMYLSIAGNTLETTNENKEVLYQYPENEASRKLSDVQGMFLTVSDMMETITGTRVICSSIVINKQLLNVGYYKNGTEVLVLAVPANKVSVSQLNHIVSDVVRLLILLYGSLDNTFLPSIYQAKLDHLFSLLFQRLLLGDNVHTPLLDSNTYAFLDTLPGVRWLDLPDDVKVTIDSSLSELEATDFADMSDDHYDDRRPYVILGTCLFHRGYLLANHLPKEDFIDMLLYCRYHSLLTLASEARIGQLVIWKEVYPTRRRKRKSGTENEGYTEPHGRDFLLIVGMKNGLLCMLLEAGGCAAKAVGNPSPDPFYVDQAKATLLHLESISIPASCEDRLSNIPVPAISCADWFFSSKSNTIESSTPPPIPGSPMLSRLHTPQQKGSSKKQQLFPPDSGGKPKKRSGSPSRNVARSSAYEVDSDEGSDASAYSPVNSQQSTPVLRRRNDDNRRESVGSAGSGGSSSGSSLFKSTKKHRIIPDPFNMAILRKGLNEAEANELYTATKLTSGADNTLFHYVNLEIGQGVVVCPTHKDVTLLGGTVHPQLIKNFHKCCLGIRQVFHQSRKPRLKSKKTQQTNRFDRNYCFKVVKEHGILMQCTPENWNEQKKSPPTMNYWVVGRIYGKPFPREVYVCFHESAPQNTIELAFKLSFGAGL</sequence>
<evidence type="ECO:0000256" key="7">
    <source>
        <dbReference type="ARBA" id="ARBA00022794"/>
    </source>
</evidence>
<dbReference type="Pfam" id="PF19032">
    <property type="entry name" value="Intu_longin_2"/>
    <property type="match status" value="1"/>
</dbReference>
<dbReference type="PROSITE" id="PS50106">
    <property type="entry name" value="PDZ"/>
    <property type="match status" value="1"/>
</dbReference>
<keyword evidence="5" id="KW-0217">Developmental protein</keyword>
<feature type="region of interest" description="Disordered" evidence="9">
    <location>
        <begin position="655"/>
        <end position="768"/>
    </location>
</feature>
<name>A0ABM0M4G6_SACKO</name>
<keyword evidence="7" id="KW-0970">Cilium biogenesis/degradation</keyword>
<evidence type="ECO:0000256" key="8">
    <source>
        <dbReference type="ARBA" id="ARBA00032633"/>
    </source>
</evidence>
<comment type="similarity">
    <text evidence="3">Belongs to the inturned family.</text>
</comment>
<feature type="compositionally biased region" description="Polar residues" evidence="9">
    <location>
        <begin position="727"/>
        <end position="736"/>
    </location>
</feature>
<dbReference type="Gene3D" id="2.30.42.10">
    <property type="match status" value="1"/>
</dbReference>
<evidence type="ECO:0000256" key="9">
    <source>
        <dbReference type="SAM" id="MobiDB-lite"/>
    </source>
</evidence>
<feature type="domain" description="PDZ" evidence="10">
    <location>
        <begin position="201"/>
        <end position="256"/>
    </location>
</feature>
<dbReference type="PANTHER" id="PTHR21082">
    <property type="entry name" value="PROTEIN INTURNED"/>
    <property type="match status" value="1"/>
</dbReference>
<dbReference type="SMART" id="SM00228">
    <property type="entry name" value="PDZ"/>
    <property type="match status" value="1"/>
</dbReference>
<evidence type="ECO:0000313" key="11">
    <source>
        <dbReference type="Proteomes" id="UP000694865"/>
    </source>
</evidence>
<dbReference type="Proteomes" id="UP000694865">
    <property type="component" value="Unplaced"/>
</dbReference>
<dbReference type="Pfam" id="PF19031">
    <property type="entry name" value="Intu_longin_1"/>
    <property type="match status" value="1"/>
</dbReference>
<dbReference type="InterPro" id="IPR001478">
    <property type="entry name" value="PDZ"/>
</dbReference>
<evidence type="ECO:0000256" key="4">
    <source>
        <dbReference type="ARBA" id="ARBA00015639"/>
    </source>
</evidence>
<organism evidence="11 12">
    <name type="scientific">Saccoglossus kowalevskii</name>
    <name type="common">Acorn worm</name>
    <dbReference type="NCBI Taxonomy" id="10224"/>
    <lineage>
        <taxon>Eukaryota</taxon>
        <taxon>Metazoa</taxon>
        <taxon>Hemichordata</taxon>
        <taxon>Enteropneusta</taxon>
        <taxon>Harrimaniidae</taxon>
        <taxon>Saccoglossus</taxon>
    </lineage>
</organism>
<dbReference type="PANTHER" id="PTHR21082:SF4">
    <property type="entry name" value="PROTEIN INTURNED"/>
    <property type="match status" value="1"/>
</dbReference>
<dbReference type="InterPro" id="IPR043988">
    <property type="entry name" value="CCZ1/INTU_longin_2"/>
</dbReference>
<evidence type="ECO:0000313" key="12">
    <source>
        <dbReference type="RefSeq" id="XP_006814907.1"/>
    </source>
</evidence>
<dbReference type="InterPro" id="IPR043987">
    <property type="entry name" value="CCZ1/INTU/HSP4_longin_1"/>
</dbReference>
<dbReference type="InterPro" id="IPR039151">
    <property type="entry name" value="INTU"/>
</dbReference>
<evidence type="ECO:0000256" key="5">
    <source>
        <dbReference type="ARBA" id="ARBA00022473"/>
    </source>
</evidence>
<evidence type="ECO:0000256" key="6">
    <source>
        <dbReference type="ARBA" id="ARBA00022490"/>
    </source>
</evidence>
<proteinExistence type="inferred from homology"/>
<evidence type="ECO:0000256" key="3">
    <source>
        <dbReference type="ARBA" id="ARBA00010034"/>
    </source>
</evidence>
<protein>
    <recommendedName>
        <fullName evidence="4">Protein inturned</fullName>
    </recommendedName>
    <alternativeName>
        <fullName evidence="8">Inturned planar cell polarity effector homolog</fullName>
    </alternativeName>
</protein>
<evidence type="ECO:0000259" key="10">
    <source>
        <dbReference type="PROSITE" id="PS50106"/>
    </source>
</evidence>
<gene>
    <name evidence="12" type="primary">LOC102801935</name>
</gene>
<dbReference type="GeneID" id="102801935"/>
<keyword evidence="11" id="KW-1185">Reference proteome</keyword>
<reference evidence="12" key="1">
    <citation type="submission" date="2025-08" db="UniProtKB">
        <authorList>
            <consortium name="RefSeq"/>
        </authorList>
    </citation>
    <scope>IDENTIFICATION</scope>
    <source>
        <tissue evidence="12">Testes</tissue>
    </source>
</reference>
<dbReference type="InterPro" id="IPR043989">
    <property type="entry name" value="CCZ1/INTU/HSP4_longin_3"/>
</dbReference>
<feature type="compositionally biased region" description="Polar residues" evidence="9">
    <location>
        <begin position="674"/>
        <end position="685"/>
    </location>
</feature>